<sequence length="76" mass="8474">FPTPDFACLFSRFVASRLGMDNTATKKCQPQPIRDENMDEEISFLDALNMSKEEALKSMGDDNKSKPAKATTKKSV</sequence>
<feature type="region of interest" description="Disordered" evidence="1">
    <location>
        <begin position="53"/>
        <end position="76"/>
    </location>
</feature>
<dbReference type="AlphaFoldDB" id="A0AAV5UKF0"/>
<reference evidence="2" key="1">
    <citation type="submission" date="2023-10" db="EMBL/GenBank/DDBJ databases">
        <title>Genome assembly of Pristionchus species.</title>
        <authorList>
            <person name="Yoshida K."/>
            <person name="Sommer R.J."/>
        </authorList>
    </citation>
    <scope>NUCLEOTIDE SEQUENCE</scope>
    <source>
        <strain evidence="2">RS0144</strain>
    </source>
</reference>
<evidence type="ECO:0000256" key="1">
    <source>
        <dbReference type="SAM" id="MobiDB-lite"/>
    </source>
</evidence>
<dbReference type="EMBL" id="BTSX01000006">
    <property type="protein sequence ID" value="GMT07501.1"/>
    <property type="molecule type" value="Genomic_DNA"/>
</dbReference>
<gene>
    <name evidence="2" type="ORF">PENTCL1PPCAC_29675</name>
</gene>
<keyword evidence="3" id="KW-1185">Reference proteome</keyword>
<feature type="non-terminal residue" evidence="2">
    <location>
        <position position="1"/>
    </location>
</feature>
<evidence type="ECO:0000313" key="2">
    <source>
        <dbReference type="EMBL" id="GMT07501.1"/>
    </source>
</evidence>
<dbReference type="Proteomes" id="UP001432027">
    <property type="component" value="Unassembled WGS sequence"/>
</dbReference>
<organism evidence="2 3">
    <name type="scientific">Pristionchus entomophagus</name>
    <dbReference type="NCBI Taxonomy" id="358040"/>
    <lineage>
        <taxon>Eukaryota</taxon>
        <taxon>Metazoa</taxon>
        <taxon>Ecdysozoa</taxon>
        <taxon>Nematoda</taxon>
        <taxon>Chromadorea</taxon>
        <taxon>Rhabditida</taxon>
        <taxon>Rhabditina</taxon>
        <taxon>Diplogasteromorpha</taxon>
        <taxon>Diplogasteroidea</taxon>
        <taxon>Neodiplogasteridae</taxon>
        <taxon>Pristionchus</taxon>
    </lineage>
</organism>
<proteinExistence type="predicted"/>
<evidence type="ECO:0000313" key="3">
    <source>
        <dbReference type="Proteomes" id="UP001432027"/>
    </source>
</evidence>
<feature type="compositionally biased region" description="Basic and acidic residues" evidence="1">
    <location>
        <begin position="53"/>
        <end position="65"/>
    </location>
</feature>
<name>A0AAV5UKF0_9BILA</name>
<protein>
    <submittedName>
        <fullName evidence="2">Uncharacterized protein</fullName>
    </submittedName>
</protein>
<comment type="caution">
    <text evidence="2">The sequence shown here is derived from an EMBL/GenBank/DDBJ whole genome shotgun (WGS) entry which is preliminary data.</text>
</comment>
<accession>A0AAV5UKF0</accession>